<feature type="domain" description="Aminoacyl-tRNA synthetase class Ia" evidence="9">
    <location>
        <begin position="24"/>
        <end position="172"/>
    </location>
</feature>
<dbReference type="SUPFAM" id="SSF52374">
    <property type="entry name" value="Nucleotidylyl transferase"/>
    <property type="match status" value="1"/>
</dbReference>
<dbReference type="GO" id="GO:0006438">
    <property type="term" value="P:valyl-tRNA aminoacylation"/>
    <property type="evidence" value="ECO:0007669"/>
    <property type="project" value="InterPro"/>
</dbReference>
<evidence type="ECO:0000313" key="10">
    <source>
        <dbReference type="EMBL" id="NLA55269.1"/>
    </source>
</evidence>
<evidence type="ECO:0000256" key="2">
    <source>
        <dbReference type="ARBA" id="ARBA00022598"/>
    </source>
</evidence>
<dbReference type="PANTHER" id="PTHR11946">
    <property type="entry name" value="VALYL-TRNA SYNTHETASES"/>
    <property type="match status" value="1"/>
</dbReference>
<reference evidence="10 11" key="1">
    <citation type="journal article" date="2020" name="Biotechnol. Biofuels">
        <title>New insights from the biogas microbiome by comprehensive genome-resolved metagenomics of nearly 1600 species originating from multiple anaerobic digesters.</title>
        <authorList>
            <person name="Campanaro S."/>
            <person name="Treu L."/>
            <person name="Rodriguez-R L.M."/>
            <person name="Kovalovszki A."/>
            <person name="Ziels R.M."/>
            <person name="Maus I."/>
            <person name="Zhu X."/>
            <person name="Kougias P.G."/>
            <person name="Basile A."/>
            <person name="Luo G."/>
            <person name="Schluter A."/>
            <person name="Konstantinidis K.T."/>
            <person name="Angelidaki I."/>
        </authorList>
    </citation>
    <scope>NUCLEOTIDE SEQUENCE [LARGE SCALE GENOMIC DNA]</scope>
    <source>
        <strain evidence="10">AS15tlH2ME_198</strain>
    </source>
</reference>
<feature type="non-terminal residue" evidence="10">
    <location>
        <position position="173"/>
    </location>
</feature>
<evidence type="ECO:0000256" key="6">
    <source>
        <dbReference type="ARBA" id="ARBA00023146"/>
    </source>
</evidence>
<dbReference type="EC" id="6.1.1.9" evidence="1"/>
<dbReference type="InterPro" id="IPR014729">
    <property type="entry name" value="Rossmann-like_a/b/a_fold"/>
</dbReference>
<keyword evidence="5" id="KW-0648">Protein biosynthesis</keyword>
<evidence type="ECO:0000256" key="4">
    <source>
        <dbReference type="ARBA" id="ARBA00022840"/>
    </source>
</evidence>
<evidence type="ECO:0000313" key="11">
    <source>
        <dbReference type="Proteomes" id="UP000557899"/>
    </source>
</evidence>
<dbReference type="PROSITE" id="PS00178">
    <property type="entry name" value="AA_TRNA_LIGASE_I"/>
    <property type="match status" value="1"/>
</dbReference>
<dbReference type="Gene3D" id="3.40.50.620">
    <property type="entry name" value="HUPs"/>
    <property type="match status" value="1"/>
</dbReference>
<accession>A0A7X6PM70</accession>
<comment type="catalytic activity">
    <reaction evidence="8">
        <text>tRNA(Val) + L-valine + ATP = L-valyl-tRNA(Val) + AMP + diphosphate</text>
        <dbReference type="Rhea" id="RHEA:10704"/>
        <dbReference type="Rhea" id="RHEA-COMP:9672"/>
        <dbReference type="Rhea" id="RHEA-COMP:9708"/>
        <dbReference type="ChEBI" id="CHEBI:30616"/>
        <dbReference type="ChEBI" id="CHEBI:33019"/>
        <dbReference type="ChEBI" id="CHEBI:57762"/>
        <dbReference type="ChEBI" id="CHEBI:78442"/>
        <dbReference type="ChEBI" id="CHEBI:78537"/>
        <dbReference type="ChEBI" id="CHEBI:456215"/>
        <dbReference type="EC" id="6.1.1.9"/>
    </reaction>
</comment>
<keyword evidence="6" id="KW-0030">Aminoacyl-tRNA synthetase</keyword>
<keyword evidence="3" id="KW-0547">Nucleotide-binding</keyword>
<evidence type="ECO:0000256" key="1">
    <source>
        <dbReference type="ARBA" id="ARBA00013169"/>
    </source>
</evidence>
<dbReference type="InterPro" id="IPR002303">
    <property type="entry name" value="Valyl-tRNA_ligase"/>
</dbReference>
<dbReference type="AlphaFoldDB" id="A0A7X6PM70"/>
<evidence type="ECO:0000256" key="7">
    <source>
        <dbReference type="ARBA" id="ARBA00029936"/>
    </source>
</evidence>
<dbReference type="InterPro" id="IPR001412">
    <property type="entry name" value="aa-tRNA-synth_I_CS"/>
</dbReference>
<keyword evidence="4" id="KW-0067">ATP-binding</keyword>
<dbReference type="GO" id="GO:0004832">
    <property type="term" value="F:valine-tRNA ligase activity"/>
    <property type="evidence" value="ECO:0007669"/>
    <property type="project" value="UniProtKB-EC"/>
</dbReference>
<dbReference type="Pfam" id="PF00133">
    <property type="entry name" value="tRNA-synt_1"/>
    <property type="match status" value="1"/>
</dbReference>
<dbReference type="PANTHER" id="PTHR11946:SF93">
    <property type="entry name" value="VALINE--TRNA LIGASE, CHLOROPLASTIC_MITOCHONDRIAL 2"/>
    <property type="match status" value="1"/>
</dbReference>
<evidence type="ECO:0000256" key="5">
    <source>
        <dbReference type="ARBA" id="ARBA00022917"/>
    </source>
</evidence>
<evidence type="ECO:0000256" key="8">
    <source>
        <dbReference type="ARBA" id="ARBA00047552"/>
    </source>
</evidence>
<keyword evidence="2 10" id="KW-0436">Ligase</keyword>
<proteinExistence type="predicted"/>
<dbReference type="InterPro" id="IPR002300">
    <property type="entry name" value="aa-tRNA-synth_Ia"/>
</dbReference>
<dbReference type="EMBL" id="JAAZHI010000066">
    <property type="protein sequence ID" value="NLA55269.1"/>
    <property type="molecule type" value="Genomic_DNA"/>
</dbReference>
<comment type="caution">
    <text evidence="10">The sequence shown here is derived from an EMBL/GenBank/DDBJ whole genome shotgun (WGS) entry which is preliminary data.</text>
</comment>
<dbReference type="GO" id="GO:0005829">
    <property type="term" value="C:cytosol"/>
    <property type="evidence" value="ECO:0007669"/>
    <property type="project" value="TreeGrafter"/>
</dbReference>
<evidence type="ECO:0000256" key="3">
    <source>
        <dbReference type="ARBA" id="ARBA00022741"/>
    </source>
</evidence>
<name>A0A7X6PM70_9CORY</name>
<sequence length="173" mass="19917">MLMGKNRADALPKSWDPQSVEAELYQGWVDAGHFTADPESDKPAYSIVLPPPNVTGQLHMGHALDHTLMDALVRRKRMQGYEVLWLPGMDHAGIATQTKVEKMLKRTEGKDRYDYGREEFIEKVWEWKEEYGGAIADQMRAIGDSVDWSRERFTLDEGLSRAVQTIFKELYDR</sequence>
<dbReference type="GO" id="GO:0005524">
    <property type="term" value="F:ATP binding"/>
    <property type="evidence" value="ECO:0007669"/>
    <property type="project" value="UniProtKB-KW"/>
</dbReference>
<dbReference type="FunFam" id="3.40.50.620:FF:000020">
    <property type="entry name" value="Valine--tRNA ligase, mitochondrial"/>
    <property type="match status" value="1"/>
</dbReference>
<dbReference type="Proteomes" id="UP000557899">
    <property type="component" value="Unassembled WGS sequence"/>
</dbReference>
<evidence type="ECO:0000259" key="9">
    <source>
        <dbReference type="Pfam" id="PF00133"/>
    </source>
</evidence>
<organism evidence="10 11">
    <name type="scientific">Corynebacterium humireducens</name>
    <dbReference type="NCBI Taxonomy" id="1223514"/>
    <lineage>
        <taxon>Bacteria</taxon>
        <taxon>Bacillati</taxon>
        <taxon>Actinomycetota</taxon>
        <taxon>Actinomycetes</taxon>
        <taxon>Mycobacteriales</taxon>
        <taxon>Corynebacteriaceae</taxon>
        <taxon>Corynebacterium</taxon>
    </lineage>
</organism>
<gene>
    <name evidence="10" type="ORF">GX859_03055</name>
</gene>
<protein>
    <recommendedName>
        <fullName evidence="1">valine--tRNA ligase</fullName>
        <ecNumber evidence="1">6.1.1.9</ecNumber>
    </recommendedName>
    <alternativeName>
        <fullName evidence="7">Valyl-tRNA synthetase</fullName>
    </alternativeName>
</protein>